<organism evidence="1 2">
    <name type="scientific">Photorhabdus laumondii subsp. clarkei</name>
    <dbReference type="NCBI Taxonomy" id="2029685"/>
    <lineage>
        <taxon>Bacteria</taxon>
        <taxon>Pseudomonadati</taxon>
        <taxon>Pseudomonadota</taxon>
        <taxon>Gammaproteobacteria</taxon>
        <taxon>Enterobacterales</taxon>
        <taxon>Morganellaceae</taxon>
        <taxon>Photorhabdus</taxon>
    </lineage>
</organism>
<accession>A0A329VIH2</accession>
<dbReference type="Proteomes" id="UP000250870">
    <property type="component" value="Unassembled WGS sequence"/>
</dbReference>
<gene>
    <name evidence="1" type="ORF">CKY01_10630</name>
</gene>
<dbReference type="AlphaFoldDB" id="A0A329VIH2"/>
<dbReference type="EMBL" id="NSCI01000012">
    <property type="protein sequence ID" value="RAW90891.1"/>
    <property type="molecule type" value="Genomic_DNA"/>
</dbReference>
<evidence type="ECO:0000313" key="2">
    <source>
        <dbReference type="Proteomes" id="UP000250870"/>
    </source>
</evidence>
<evidence type="ECO:0000313" key="1">
    <source>
        <dbReference type="EMBL" id="RAW90891.1"/>
    </source>
</evidence>
<sequence>MVWFTGMLTRGKFWNRYDEQWMCPCCKRIKFQCVRTSKNNPWMLEIKKVPLFNPDRNKIDHENMAMCADCVDSAINLGREVLSMTDLATTFPGSVISLGELSCVIIPRPHSMHAFKN</sequence>
<proteinExistence type="predicted"/>
<reference evidence="1 2" key="1">
    <citation type="journal article" date="2018" name="Int. J. Syst. Evol. Microbiol.">
        <title>Whole-genome-based revisit of Photorhabdus phylogeny: proposal for the elevation of most Photorhabdus subspecies to the species level and description of one novel species Photorhabdus bodei sp. nov., and one novel subspecies Photorhabdus laumondii subsp. clarkei subsp. nov.</title>
        <authorList>
            <person name="Machado R.A.R."/>
            <person name="Wuthrich D."/>
            <person name="Kuhnert P."/>
            <person name="Arce C.C.M."/>
            <person name="Thonen L."/>
            <person name="Ruiz C."/>
            <person name="Zhang X."/>
            <person name="Robert C.A.M."/>
            <person name="Karimi J."/>
            <person name="Kamali S."/>
            <person name="Ma J."/>
            <person name="Bruggmann R."/>
            <person name="Erb M."/>
        </authorList>
    </citation>
    <scope>NUCLEOTIDE SEQUENCE [LARGE SCALE GENOMIC DNA]</scope>
    <source>
        <strain evidence="1 2">BOJ-47</strain>
    </source>
</reference>
<comment type="caution">
    <text evidence="1">The sequence shown here is derived from an EMBL/GenBank/DDBJ whole genome shotgun (WGS) entry which is preliminary data.</text>
</comment>
<protein>
    <submittedName>
        <fullName evidence="1">Uncharacterized protein</fullName>
    </submittedName>
</protein>
<name>A0A329VIH2_9GAMM</name>